<proteinExistence type="predicted"/>
<reference evidence="2 3" key="1">
    <citation type="submission" date="2023-01" db="EMBL/GenBank/DDBJ databases">
        <title>Analysis of 21 Apiospora genomes using comparative genomics revels a genus with tremendous synthesis potential of carbohydrate active enzymes and secondary metabolites.</title>
        <authorList>
            <person name="Sorensen T."/>
        </authorList>
    </citation>
    <scope>NUCLEOTIDE SEQUENCE [LARGE SCALE GENOMIC DNA]</scope>
    <source>
        <strain evidence="2 3">CBS 135458</strain>
    </source>
</reference>
<dbReference type="EMBL" id="JAQQWL010000015">
    <property type="protein sequence ID" value="KAK8040907.1"/>
    <property type="molecule type" value="Genomic_DNA"/>
</dbReference>
<gene>
    <name evidence="2" type="ORF">PG994_013914</name>
</gene>
<dbReference type="GeneID" id="92098386"/>
<feature type="region of interest" description="Disordered" evidence="1">
    <location>
        <begin position="61"/>
        <end position="87"/>
    </location>
</feature>
<accession>A0ABR1T2U2</accession>
<evidence type="ECO:0000313" key="2">
    <source>
        <dbReference type="EMBL" id="KAK8040907.1"/>
    </source>
</evidence>
<organism evidence="2 3">
    <name type="scientific">Apiospora phragmitis</name>
    <dbReference type="NCBI Taxonomy" id="2905665"/>
    <lineage>
        <taxon>Eukaryota</taxon>
        <taxon>Fungi</taxon>
        <taxon>Dikarya</taxon>
        <taxon>Ascomycota</taxon>
        <taxon>Pezizomycotina</taxon>
        <taxon>Sordariomycetes</taxon>
        <taxon>Xylariomycetidae</taxon>
        <taxon>Amphisphaeriales</taxon>
        <taxon>Apiosporaceae</taxon>
        <taxon>Apiospora</taxon>
    </lineage>
</organism>
<dbReference type="RefSeq" id="XP_066708452.1">
    <property type="nucleotide sequence ID" value="XM_066865323.1"/>
</dbReference>
<name>A0ABR1T2U2_9PEZI</name>
<dbReference type="Proteomes" id="UP001480595">
    <property type="component" value="Unassembled WGS sequence"/>
</dbReference>
<sequence length="127" mass="13758">MLVIAKSPWGDSKITATDPHEIGVSTCNQIALLFTSTNSGCAFALNTGAKEYVPTLWTPNPSRVRTREMNAPQQPMGEPWPPPITDPSEQAVMETDNFGALGDRMASHSGSGTFEMLEVNAEIDHQL</sequence>
<evidence type="ECO:0000256" key="1">
    <source>
        <dbReference type="SAM" id="MobiDB-lite"/>
    </source>
</evidence>
<evidence type="ECO:0000313" key="3">
    <source>
        <dbReference type="Proteomes" id="UP001480595"/>
    </source>
</evidence>
<comment type="caution">
    <text evidence="2">The sequence shown here is derived from an EMBL/GenBank/DDBJ whole genome shotgun (WGS) entry which is preliminary data.</text>
</comment>
<protein>
    <submittedName>
        <fullName evidence="2">Uncharacterized protein</fullName>
    </submittedName>
</protein>
<keyword evidence="3" id="KW-1185">Reference proteome</keyword>